<keyword evidence="1" id="KW-0677">Repeat</keyword>
<dbReference type="OrthoDB" id="6718656at2759"/>
<dbReference type="Pfam" id="PF13637">
    <property type="entry name" value="Ank_4"/>
    <property type="match status" value="1"/>
</dbReference>
<protein>
    <submittedName>
        <fullName evidence="4">Uncharacterized protein</fullName>
    </submittedName>
</protein>
<dbReference type="PROSITE" id="PS50297">
    <property type="entry name" value="ANK_REP_REGION"/>
    <property type="match status" value="2"/>
</dbReference>
<dbReference type="Gene3D" id="1.25.40.20">
    <property type="entry name" value="Ankyrin repeat-containing domain"/>
    <property type="match status" value="5"/>
</dbReference>
<feature type="repeat" description="ANK" evidence="3">
    <location>
        <begin position="639"/>
        <end position="661"/>
    </location>
</feature>
<evidence type="ECO:0000256" key="1">
    <source>
        <dbReference type="ARBA" id="ARBA00022737"/>
    </source>
</evidence>
<name>A0A9Q1JIQ4_9CARY</name>
<feature type="repeat" description="ANK" evidence="3">
    <location>
        <begin position="270"/>
        <end position="302"/>
    </location>
</feature>
<keyword evidence="5" id="KW-1185">Reference proteome</keyword>
<keyword evidence="2 3" id="KW-0040">ANK repeat</keyword>
<accession>A0A9Q1JIQ4</accession>
<evidence type="ECO:0000313" key="5">
    <source>
        <dbReference type="Proteomes" id="UP001153076"/>
    </source>
</evidence>
<sequence>MEKMEGTKVMDNELYKAAMNGDSTILTSVAVTGDERTETKANILHIAIRHDRYDFIKTALGKFPQLVCQSNLDNNTPFHIGAKRGNTKILELLVNCYKNKAALEGLFPWRVKNSEGNTALHVALMCAKLQFAENLLMIDPELTAFVNNSGETPLHLAIRYRVIDRGISKVKSPPKESSEHTITLLLEKKPSVACMRDSDGLTPLLRAALFKTPDTSTIASILNYCPQSIEVCDSSGKTFFHLLTEHLHRDEYLLSIQETIQSLKNHQDFEGNTPAHLAVKNRNIFMLRFLFRVSANFAIKNKEGVSAADLLQQQNASNRELVMKEKEAVEDFKKKNEAADCFLQRKGKNSLFPWTRIEEEDEKLQNLLSKLHQREIIRTKRRRIPWSGGNVLHCLLCTLWWYRVPRKHPLEDDDVQEFIKQALDSSPVLMCETNEVGETPLHLIAIFFPNFIDQSVLRMVCYYFKRFEDEYGVEDLYLPPWRIKNKDGNTPLHMALMESAPLRCFHAFLKLDHDLLEYQNNEMQTPLHLLSPSDLSSTSFEEVKDIDGREAADLYDEDGLTPLLKAASEANIPLVKLLYLLRRRSVKNKTRNDQKTFWHLLARETRFDLGDNRKTSLEMLLEIRDDEDALEYLAEGDNDGNTPLHIAIEKRNFQFARFIMEIAPQDSFENIMRKRNGKDLTPIDLIGSAECVPPEVTLSPSSSLINYPRRHRGGFRLLDYRSIHLLTIITVSPSLCSLS</sequence>
<dbReference type="InterPro" id="IPR002110">
    <property type="entry name" value="Ankyrin_rpt"/>
</dbReference>
<dbReference type="PROSITE" id="PS50088">
    <property type="entry name" value="ANK_REPEAT"/>
    <property type="match status" value="2"/>
</dbReference>
<gene>
    <name evidence="4" type="ORF">Cgig2_011496</name>
</gene>
<dbReference type="PANTHER" id="PTHR24198:SF165">
    <property type="entry name" value="ANKYRIN REPEAT-CONTAINING PROTEIN-RELATED"/>
    <property type="match status" value="1"/>
</dbReference>
<dbReference type="InterPro" id="IPR036770">
    <property type="entry name" value="Ankyrin_rpt-contain_sf"/>
</dbReference>
<evidence type="ECO:0000313" key="4">
    <source>
        <dbReference type="EMBL" id="KAJ8420468.1"/>
    </source>
</evidence>
<dbReference type="PANTHER" id="PTHR24198">
    <property type="entry name" value="ANKYRIN REPEAT AND PROTEIN KINASE DOMAIN-CONTAINING PROTEIN"/>
    <property type="match status" value="1"/>
</dbReference>
<evidence type="ECO:0000256" key="2">
    <source>
        <dbReference type="ARBA" id="ARBA00023043"/>
    </source>
</evidence>
<dbReference type="EMBL" id="JAKOGI010003410">
    <property type="protein sequence ID" value="KAJ8420468.1"/>
    <property type="molecule type" value="Genomic_DNA"/>
</dbReference>
<proteinExistence type="predicted"/>
<dbReference type="SMART" id="SM00248">
    <property type="entry name" value="ANK"/>
    <property type="match status" value="10"/>
</dbReference>
<organism evidence="4 5">
    <name type="scientific">Carnegiea gigantea</name>
    <dbReference type="NCBI Taxonomy" id="171969"/>
    <lineage>
        <taxon>Eukaryota</taxon>
        <taxon>Viridiplantae</taxon>
        <taxon>Streptophyta</taxon>
        <taxon>Embryophyta</taxon>
        <taxon>Tracheophyta</taxon>
        <taxon>Spermatophyta</taxon>
        <taxon>Magnoliopsida</taxon>
        <taxon>eudicotyledons</taxon>
        <taxon>Gunneridae</taxon>
        <taxon>Pentapetalae</taxon>
        <taxon>Caryophyllales</taxon>
        <taxon>Cactineae</taxon>
        <taxon>Cactaceae</taxon>
        <taxon>Cactoideae</taxon>
        <taxon>Echinocereeae</taxon>
        <taxon>Carnegiea</taxon>
    </lineage>
</organism>
<dbReference type="AlphaFoldDB" id="A0A9Q1JIQ4"/>
<dbReference type="SUPFAM" id="SSF48403">
    <property type="entry name" value="Ankyrin repeat"/>
    <property type="match status" value="2"/>
</dbReference>
<comment type="caution">
    <text evidence="4">The sequence shown here is derived from an EMBL/GenBank/DDBJ whole genome shotgun (WGS) entry which is preliminary data.</text>
</comment>
<dbReference type="Proteomes" id="UP001153076">
    <property type="component" value="Unassembled WGS sequence"/>
</dbReference>
<evidence type="ECO:0000256" key="3">
    <source>
        <dbReference type="PROSITE-ProRule" id="PRU00023"/>
    </source>
</evidence>
<reference evidence="4" key="1">
    <citation type="submission" date="2022-04" db="EMBL/GenBank/DDBJ databases">
        <title>Carnegiea gigantea Genome sequencing and assembly v2.</title>
        <authorList>
            <person name="Copetti D."/>
            <person name="Sanderson M.J."/>
            <person name="Burquez A."/>
            <person name="Wojciechowski M.F."/>
        </authorList>
    </citation>
    <scope>NUCLEOTIDE SEQUENCE</scope>
    <source>
        <strain evidence="4">SGP5-SGP5p</strain>
        <tissue evidence="4">Aerial part</tissue>
    </source>
</reference>